<keyword evidence="13 21" id="KW-1133">Transmembrane helix</keyword>
<dbReference type="Pfam" id="PF21014">
    <property type="entry name" value="Slowpoke_C"/>
    <property type="match status" value="1"/>
</dbReference>
<dbReference type="Bgee" id="ENSMODG00000047823">
    <property type="expression patterns" value="Expressed in spermatocyte and 3 other cell types or tissues"/>
</dbReference>
<dbReference type="FunFam" id="3.40.50.720:FF:000005">
    <property type="entry name" value="calcium-activated potassium channel subunit alpha-1 isoform X6"/>
    <property type="match status" value="1"/>
</dbReference>
<reference evidence="23" key="3">
    <citation type="submission" date="2025-09" db="UniProtKB">
        <authorList>
            <consortium name="Ensembl"/>
        </authorList>
    </citation>
    <scope>IDENTIFICATION</scope>
</reference>
<keyword evidence="12" id="KW-0630">Potassium</keyword>
<evidence type="ECO:0000256" key="3">
    <source>
        <dbReference type="ARBA" id="ARBA00022448"/>
    </source>
</evidence>
<dbReference type="SUPFAM" id="SSF81324">
    <property type="entry name" value="Voltage-gated potassium channels"/>
    <property type="match status" value="1"/>
</dbReference>
<dbReference type="PRINTS" id="PR01449">
    <property type="entry name" value="BKCHANNELA"/>
</dbReference>
<dbReference type="Ensembl" id="ENSMODT00000052699.1">
    <property type="protein sequence ID" value="ENSMODP00000058257.1"/>
    <property type="gene ID" value="ENSMODG00000047823.1"/>
</dbReference>
<dbReference type="GeneTree" id="ENSGT00940000161817"/>
<dbReference type="Gene3D" id="1.10.287.70">
    <property type="match status" value="1"/>
</dbReference>
<feature type="region of interest" description="Disordered" evidence="20">
    <location>
        <begin position="979"/>
        <end position="1015"/>
    </location>
</feature>
<keyword evidence="10" id="KW-0460">Magnesium</keyword>
<evidence type="ECO:0000256" key="5">
    <source>
        <dbReference type="ARBA" id="ARBA00022538"/>
    </source>
</evidence>
<keyword evidence="15 21" id="KW-0472">Membrane</keyword>
<feature type="domain" description="RCK N-terminal" evidence="22">
    <location>
        <begin position="586"/>
        <end position="733"/>
    </location>
</feature>
<keyword evidence="16" id="KW-0407">Ion channel</keyword>
<keyword evidence="3" id="KW-0813">Transport</keyword>
<feature type="domain" description="RCK N-terminal" evidence="22">
    <location>
        <begin position="218"/>
        <end position="360"/>
    </location>
</feature>
<sequence>YNGGFCFLIHFAILFHFMGEFILLTYLVMITNCIFLYLIAPHLSFFLFSFLASGDKIKFWLELNSVVDILTIPPTFISFYLHINWLGKCFCNYLYLAHECIFSHSQVFAKFYKIVSLISCTWLTAAGFLHLVENTGDPWLKGRNSHILSYFDAFYLVMATTSTVGFGDVVARTTLGRAFIMFFILLSLILFANYVPKLVETLTGGQKYAASYKVIRGRKFIVVCGDISVDTVTSFLRNFLGHRSRENNNEIIFLGESLPSPELEIIFKLYLAYAHFYHGSALKREDLRRVAVESSEACLILANPSCPDSHMEDTANIMRVLSIKNYYPKTRVIIQIIQPQNKDYLLKIPHWNRTSGDNIICFAELKLGLIAQGCLVPGLATFLISLFMEQTGKVIMPEITKMMLNRHQIPTPRFSAFAHLIWCFSFLFPRLCFVKLRLMLIAIEYKTKENGFRSLMLNPPEMIKVNRNTIGYFIAKSLHEVKRAFLYCVNCHSDVNSPEIIGHCACRSKKEQKSHSTELNWNLYIGIFVGSYNINSPLSLFRDTIAFDRDMKNDLFDSSGLFHWCTPILLENAILKQGDNTKTGLQNHIIACVFGDAHSPLLGLRNFVMPLRSSNYTFKELKDIVFIGSLDYLKREWQFLKNFPKLYLFPGSAHSQGDLKSVNIEKCSMCVILSSPSDLSNNQRTVDGEAILATLNIGTLRLETNKTLNTNLLGNFRRIPILIELKNASNIKFIDQLCGMNPDLPEANLYFSTSFSTGAVFSCDFLESLFATAFYNYHVLELLQMLVTGGVSYEMEPYVGNENAAFSESCFSVLITRGRCKLGLLSLNQTMLLDLPARDTFGEVFCASLDNFGILCLGLYRLIDDESRNPLHKRKVYNDFKLQPTDFLFCAIPFNVANYNQPVADFHNLKTVTLTPNLSKQESPKHRLTSDSPPSLLKLVEKPSAPIHSFSPRHTSTVSGGIRIQNFRDIKRVEVKKEGIGGGEMGDGGSKKSFTRGIGLETKRESDDEETQVQVASSYNKPSIFRISMLGKTLFP</sequence>
<proteinExistence type="inferred from homology"/>
<organism evidence="23 24">
    <name type="scientific">Monodelphis domestica</name>
    <name type="common">Gray short-tailed opossum</name>
    <dbReference type="NCBI Taxonomy" id="13616"/>
    <lineage>
        <taxon>Eukaryota</taxon>
        <taxon>Metazoa</taxon>
        <taxon>Chordata</taxon>
        <taxon>Craniata</taxon>
        <taxon>Vertebrata</taxon>
        <taxon>Euteleostomi</taxon>
        <taxon>Mammalia</taxon>
        <taxon>Metatheria</taxon>
        <taxon>Didelphimorphia</taxon>
        <taxon>Didelphidae</taxon>
        <taxon>Monodelphis</taxon>
    </lineage>
</organism>
<dbReference type="InterPro" id="IPR048735">
    <property type="entry name" value="Slowpoke-like_C"/>
</dbReference>
<dbReference type="Pfam" id="PF07885">
    <property type="entry name" value="Ion_trans_2"/>
    <property type="match status" value="1"/>
</dbReference>
<evidence type="ECO:0000256" key="15">
    <source>
        <dbReference type="ARBA" id="ARBA00023136"/>
    </source>
</evidence>
<comment type="similarity">
    <text evidence="2">Belongs to the potassium channel family. Calcium-activated (TC 1.A.1.3) subfamily. KCa1.1/KCNMA1 sub-subfamily.</text>
</comment>
<keyword evidence="4" id="KW-1003">Cell membrane</keyword>
<evidence type="ECO:0000259" key="22">
    <source>
        <dbReference type="PROSITE" id="PS51201"/>
    </source>
</evidence>
<gene>
    <name evidence="23" type="primary">KCNU1</name>
</gene>
<evidence type="ECO:0000256" key="4">
    <source>
        <dbReference type="ARBA" id="ARBA00022475"/>
    </source>
</evidence>
<evidence type="ECO:0000256" key="6">
    <source>
        <dbReference type="ARBA" id="ARBA00022692"/>
    </source>
</evidence>
<keyword evidence="6 21" id="KW-0812">Transmembrane</keyword>
<dbReference type="Pfam" id="PF22614">
    <property type="entry name" value="Slo-like_RCK"/>
    <property type="match status" value="2"/>
</dbReference>
<dbReference type="PANTHER" id="PTHR10027">
    <property type="entry name" value="CALCIUM-ACTIVATED POTASSIUM CHANNEL ALPHA CHAIN"/>
    <property type="match status" value="1"/>
</dbReference>
<evidence type="ECO:0000256" key="18">
    <source>
        <dbReference type="ARBA" id="ARBA00033447"/>
    </source>
</evidence>
<accession>A0A5F8HGH1</accession>
<feature type="transmembrane region" description="Helical" evidence="21">
    <location>
        <begin position="152"/>
        <end position="171"/>
    </location>
</feature>
<feature type="transmembrane region" description="Helical" evidence="21">
    <location>
        <begin position="7"/>
        <end position="28"/>
    </location>
</feature>
<comment type="subcellular location">
    <subcellularLocation>
        <location evidence="1">Cell membrane</location>
        <topology evidence="1">Multi-pass membrane protein</topology>
    </subcellularLocation>
</comment>
<keyword evidence="7" id="KW-0479">Metal-binding</keyword>
<dbReference type="Gene3D" id="3.40.50.720">
    <property type="entry name" value="NAD(P)-binding Rossmann-like Domain"/>
    <property type="match status" value="2"/>
</dbReference>
<evidence type="ECO:0000256" key="16">
    <source>
        <dbReference type="ARBA" id="ARBA00023303"/>
    </source>
</evidence>
<feature type="transmembrane region" description="Helical" evidence="21">
    <location>
        <begin position="111"/>
        <end position="132"/>
    </location>
</feature>
<evidence type="ECO:0000256" key="1">
    <source>
        <dbReference type="ARBA" id="ARBA00004651"/>
    </source>
</evidence>
<evidence type="ECO:0000256" key="13">
    <source>
        <dbReference type="ARBA" id="ARBA00022989"/>
    </source>
</evidence>
<evidence type="ECO:0000256" key="12">
    <source>
        <dbReference type="ARBA" id="ARBA00022958"/>
    </source>
</evidence>
<dbReference type="InterPro" id="IPR036291">
    <property type="entry name" value="NAD(P)-bd_dom_sf"/>
</dbReference>
<comment type="catalytic activity">
    <reaction evidence="19">
        <text>K(+)(in) = K(+)(out)</text>
        <dbReference type="Rhea" id="RHEA:29463"/>
        <dbReference type="ChEBI" id="CHEBI:29103"/>
    </reaction>
</comment>
<keyword evidence="5" id="KW-0633">Potassium transport</keyword>
<dbReference type="Pfam" id="PF03493">
    <property type="entry name" value="BK_channel_a"/>
    <property type="match status" value="1"/>
</dbReference>
<evidence type="ECO:0000256" key="9">
    <source>
        <dbReference type="ARBA" id="ARBA00022837"/>
    </source>
</evidence>
<keyword evidence="8" id="KW-0631">Potassium channel</keyword>
<evidence type="ECO:0000256" key="10">
    <source>
        <dbReference type="ARBA" id="ARBA00022842"/>
    </source>
</evidence>
<dbReference type="AlphaFoldDB" id="A0A5F8HGH1"/>
<protein>
    <recommendedName>
        <fullName evidence="17">BK channel</fullName>
    </recommendedName>
    <alternativeName>
        <fullName evidence="18">Slowpoke homolog</fullName>
    </alternativeName>
</protein>
<keyword evidence="14" id="KW-0406">Ion transport</keyword>
<dbReference type="GO" id="GO:0005267">
    <property type="term" value="F:potassium channel activity"/>
    <property type="evidence" value="ECO:0007669"/>
    <property type="project" value="UniProtKB-KW"/>
</dbReference>
<dbReference type="FunFam" id="3.40.50.720:FF:000403">
    <property type="entry name" value="Potassium calcium-activated channel subfamily U member 1"/>
    <property type="match status" value="1"/>
</dbReference>
<dbReference type="InterPro" id="IPR047871">
    <property type="entry name" value="K_chnl_Slo-like"/>
</dbReference>
<reference evidence="23" key="2">
    <citation type="submission" date="2025-08" db="UniProtKB">
        <authorList>
            <consortium name="Ensembl"/>
        </authorList>
    </citation>
    <scope>IDENTIFICATION</scope>
</reference>
<evidence type="ECO:0000256" key="8">
    <source>
        <dbReference type="ARBA" id="ARBA00022826"/>
    </source>
</evidence>
<feature type="transmembrane region" description="Helical" evidence="21">
    <location>
        <begin position="178"/>
        <end position="195"/>
    </location>
</feature>
<dbReference type="InterPro" id="IPR003148">
    <property type="entry name" value="RCK_N"/>
</dbReference>
<evidence type="ECO:0000256" key="2">
    <source>
        <dbReference type="ARBA" id="ARBA00008648"/>
    </source>
</evidence>
<evidence type="ECO:0000256" key="7">
    <source>
        <dbReference type="ARBA" id="ARBA00022723"/>
    </source>
</evidence>
<dbReference type="InterPro" id="IPR003929">
    <property type="entry name" value="K_chnl_BK_asu"/>
</dbReference>
<dbReference type="SUPFAM" id="SSF51735">
    <property type="entry name" value="NAD(P)-binding Rossmann-fold domains"/>
    <property type="match status" value="1"/>
</dbReference>
<evidence type="ECO:0000256" key="20">
    <source>
        <dbReference type="SAM" id="MobiDB-lite"/>
    </source>
</evidence>
<dbReference type="FunFam" id="1.10.287.70:FF:000015">
    <property type="entry name" value="Calcium-activated potassium channel subunit alpha-1 isoform X7"/>
    <property type="match status" value="1"/>
</dbReference>
<name>A0A5F8HGH1_MONDO</name>
<dbReference type="GO" id="GO:0046872">
    <property type="term" value="F:metal ion binding"/>
    <property type="evidence" value="ECO:0007669"/>
    <property type="project" value="UniProtKB-KW"/>
</dbReference>
<dbReference type="Proteomes" id="UP000002280">
    <property type="component" value="Chromosome 1"/>
</dbReference>
<evidence type="ECO:0000313" key="23">
    <source>
        <dbReference type="Ensembl" id="ENSMODP00000058257.1"/>
    </source>
</evidence>
<keyword evidence="24" id="KW-1185">Reference proteome</keyword>
<evidence type="ECO:0000256" key="19">
    <source>
        <dbReference type="ARBA" id="ARBA00034430"/>
    </source>
</evidence>
<evidence type="ECO:0000256" key="17">
    <source>
        <dbReference type="ARBA" id="ARBA00029579"/>
    </source>
</evidence>
<dbReference type="GO" id="GO:0005886">
    <property type="term" value="C:plasma membrane"/>
    <property type="evidence" value="ECO:0007669"/>
    <property type="project" value="UniProtKB-SubCell"/>
</dbReference>
<evidence type="ECO:0000256" key="21">
    <source>
        <dbReference type="SAM" id="Phobius"/>
    </source>
</evidence>
<evidence type="ECO:0000256" key="14">
    <source>
        <dbReference type="ARBA" id="ARBA00023065"/>
    </source>
</evidence>
<dbReference type="InterPro" id="IPR013099">
    <property type="entry name" value="K_chnl_dom"/>
</dbReference>
<feature type="transmembrane region" description="Helical" evidence="21">
    <location>
        <begin position="34"/>
        <end position="52"/>
    </location>
</feature>
<reference evidence="23 24" key="1">
    <citation type="journal article" date="2007" name="Nature">
        <title>Genome of the marsupial Monodelphis domestica reveals innovation in non-coding sequences.</title>
        <authorList>
            <person name="Mikkelsen T.S."/>
            <person name="Wakefield M.J."/>
            <person name="Aken B."/>
            <person name="Amemiya C.T."/>
            <person name="Chang J.L."/>
            <person name="Duke S."/>
            <person name="Garber M."/>
            <person name="Gentles A.J."/>
            <person name="Goodstadt L."/>
            <person name="Heger A."/>
            <person name="Jurka J."/>
            <person name="Kamal M."/>
            <person name="Mauceli E."/>
            <person name="Searle S.M."/>
            <person name="Sharpe T."/>
            <person name="Baker M.L."/>
            <person name="Batzer M.A."/>
            <person name="Benos P.V."/>
            <person name="Belov K."/>
            <person name="Clamp M."/>
            <person name="Cook A."/>
            <person name="Cuff J."/>
            <person name="Das R."/>
            <person name="Davidow L."/>
            <person name="Deakin J.E."/>
            <person name="Fazzari M.J."/>
            <person name="Glass J.L."/>
            <person name="Grabherr M."/>
            <person name="Greally J.M."/>
            <person name="Gu W."/>
            <person name="Hore T.A."/>
            <person name="Huttley G.A."/>
            <person name="Kleber M."/>
            <person name="Jirtle R.L."/>
            <person name="Koina E."/>
            <person name="Lee J.T."/>
            <person name="Mahony S."/>
            <person name="Marra M.A."/>
            <person name="Miller R.D."/>
            <person name="Nicholls R.D."/>
            <person name="Oda M."/>
            <person name="Papenfuss A.T."/>
            <person name="Parra Z.E."/>
            <person name="Pollock D.D."/>
            <person name="Ray D.A."/>
            <person name="Schein J.E."/>
            <person name="Speed T.P."/>
            <person name="Thompson K."/>
            <person name="VandeBerg J.L."/>
            <person name="Wade C.M."/>
            <person name="Walker J.A."/>
            <person name="Waters P.D."/>
            <person name="Webber C."/>
            <person name="Weidman J.R."/>
            <person name="Xie X."/>
            <person name="Zody M.C."/>
            <person name="Baldwin J."/>
            <person name="Abdouelleil A."/>
            <person name="Abdulkadir J."/>
            <person name="Abebe A."/>
            <person name="Abera B."/>
            <person name="Abreu J."/>
            <person name="Acer S.C."/>
            <person name="Aftuck L."/>
            <person name="Alexander A."/>
            <person name="An P."/>
            <person name="Anderson E."/>
            <person name="Anderson S."/>
            <person name="Arachi H."/>
            <person name="Azer M."/>
            <person name="Bachantsang P."/>
            <person name="Barry A."/>
            <person name="Bayul T."/>
            <person name="Berlin A."/>
            <person name="Bessette D."/>
            <person name="Bloom T."/>
            <person name="Bloom T."/>
            <person name="Boguslavskiy L."/>
            <person name="Bonnet C."/>
            <person name="Boukhgalter B."/>
            <person name="Bourzgui I."/>
            <person name="Brown A."/>
            <person name="Cahill P."/>
            <person name="Channer S."/>
            <person name="Cheshatsang Y."/>
            <person name="Chuda L."/>
            <person name="Citroen M."/>
            <person name="Collymore A."/>
            <person name="Cooke P."/>
            <person name="Costello M."/>
            <person name="D'Aco K."/>
            <person name="Daza R."/>
            <person name="De Haan G."/>
            <person name="DeGray S."/>
            <person name="DeMaso C."/>
            <person name="Dhargay N."/>
            <person name="Dooley K."/>
            <person name="Dooley E."/>
            <person name="Doricent M."/>
            <person name="Dorje P."/>
            <person name="Dorjee K."/>
            <person name="Dupes A."/>
            <person name="Elong R."/>
            <person name="Falk J."/>
            <person name="Farina A."/>
            <person name="Faro S."/>
            <person name="Ferguson D."/>
            <person name="Fisher S."/>
            <person name="Foley C.D."/>
            <person name="Franke A."/>
            <person name="Friedrich D."/>
            <person name="Gadbois L."/>
            <person name="Gearin G."/>
            <person name="Gearin C.R."/>
            <person name="Giannoukos G."/>
            <person name="Goode T."/>
            <person name="Graham J."/>
            <person name="Grandbois E."/>
            <person name="Grewal S."/>
            <person name="Gyaltsen K."/>
            <person name="Hafez N."/>
            <person name="Hagos B."/>
            <person name="Hall J."/>
            <person name="Henson C."/>
            <person name="Hollinger A."/>
            <person name="Honan T."/>
            <person name="Huard M.D."/>
            <person name="Hughes L."/>
            <person name="Hurhula B."/>
            <person name="Husby M.E."/>
            <person name="Kamat A."/>
            <person name="Kanga B."/>
            <person name="Kashin S."/>
            <person name="Khazanovich D."/>
            <person name="Kisner P."/>
            <person name="Lance K."/>
            <person name="Lara M."/>
            <person name="Lee W."/>
            <person name="Lennon N."/>
            <person name="Letendre F."/>
            <person name="LeVine R."/>
            <person name="Lipovsky A."/>
            <person name="Liu X."/>
            <person name="Liu J."/>
            <person name="Liu S."/>
            <person name="Lokyitsang T."/>
            <person name="Lokyitsang Y."/>
            <person name="Lubonja R."/>
            <person name="Lui A."/>
            <person name="MacDonald P."/>
            <person name="Magnisalis V."/>
            <person name="Maru K."/>
            <person name="Matthews C."/>
            <person name="McCusker W."/>
            <person name="McDonough S."/>
            <person name="Mehta T."/>
            <person name="Meldrim J."/>
            <person name="Meneus L."/>
            <person name="Mihai O."/>
            <person name="Mihalev A."/>
            <person name="Mihova T."/>
            <person name="Mittelman R."/>
            <person name="Mlenga V."/>
            <person name="Montmayeur A."/>
            <person name="Mulrain L."/>
            <person name="Navidi A."/>
            <person name="Naylor J."/>
            <person name="Negash T."/>
            <person name="Nguyen T."/>
            <person name="Nguyen N."/>
            <person name="Nicol R."/>
            <person name="Norbu C."/>
            <person name="Norbu N."/>
            <person name="Novod N."/>
            <person name="O'Neill B."/>
            <person name="Osman S."/>
            <person name="Markiewicz E."/>
            <person name="Oyono O.L."/>
            <person name="Patti C."/>
            <person name="Phunkhang P."/>
            <person name="Pierre F."/>
            <person name="Priest M."/>
            <person name="Raghuraman S."/>
            <person name="Rege F."/>
            <person name="Reyes R."/>
            <person name="Rise C."/>
            <person name="Rogov P."/>
            <person name="Ross K."/>
            <person name="Ryan E."/>
            <person name="Settipalli S."/>
            <person name="Shea T."/>
            <person name="Sherpa N."/>
            <person name="Shi L."/>
            <person name="Shih D."/>
            <person name="Sparrow T."/>
            <person name="Spaulding J."/>
            <person name="Stalker J."/>
            <person name="Stange-Thomann N."/>
            <person name="Stavropoulos S."/>
            <person name="Stone C."/>
            <person name="Strader C."/>
            <person name="Tesfaye S."/>
            <person name="Thomson T."/>
            <person name="Thoulutsang Y."/>
            <person name="Thoulutsang D."/>
            <person name="Topham K."/>
            <person name="Topping I."/>
            <person name="Tsamla T."/>
            <person name="Vassiliev H."/>
            <person name="Vo A."/>
            <person name="Wangchuk T."/>
            <person name="Wangdi T."/>
            <person name="Weiand M."/>
            <person name="Wilkinson J."/>
            <person name="Wilson A."/>
            <person name="Yadav S."/>
            <person name="Young G."/>
            <person name="Yu Q."/>
            <person name="Zembek L."/>
            <person name="Zhong D."/>
            <person name="Zimmer A."/>
            <person name="Zwirko Z."/>
            <person name="Jaffe D.B."/>
            <person name="Alvarez P."/>
            <person name="Brockman W."/>
            <person name="Butler J."/>
            <person name="Chin C."/>
            <person name="Gnerre S."/>
            <person name="MacCallum I."/>
            <person name="Graves J.A."/>
            <person name="Ponting C.P."/>
            <person name="Breen M."/>
            <person name="Samollow P.B."/>
            <person name="Lander E.S."/>
            <person name="Lindblad-Toh K."/>
        </authorList>
    </citation>
    <scope>NUCLEOTIDE SEQUENCE [LARGE SCALE GENOMIC DNA]</scope>
</reference>
<dbReference type="GO" id="GO:0034702">
    <property type="term" value="C:monoatomic ion channel complex"/>
    <property type="evidence" value="ECO:0007669"/>
    <property type="project" value="UniProtKB-KW"/>
</dbReference>
<evidence type="ECO:0000313" key="24">
    <source>
        <dbReference type="Proteomes" id="UP000002280"/>
    </source>
</evidence>
<dbReference type="PANTHER" id="PTHR10027:SF23">
    <property type="entry name" value="POTASSIUM CHANNEL SUBFAMILY U MEMBER 1"/>
    <property type="match status" value="1"/>
</dbReference>
<dbReference type="PROSITE" id="PS51201">
    <property type="entry name" value="RCK_N"/>
    <property type="match status" value="2"/>
</dbReference>
<keyword evidence="9" id="KW-0106">Calcium</keyword>
<evidence type="ECO:0000256" key="11">
    <source>
        <dbReference type="ARBA" id="ARBA00022882"/>
    </source>
</evidence>
<keyword evidence="11" id="KW-0851">Voltage-gated channel</keyword>